<keyword evidence="2" id="KW-1185">Reference proteome</keyword>
<proteinExistence type="predicted"/>
<dbReference type="PANTHER" id="PTHR32027:SF9">
    <property type="entry name" value="BLL3847 PROTEIN"/>
    <property type="match status" value="1"/>
</dbReference>
<reference evidence="1 2" key="1">
    <citation type="submission" date="2024-09" db="EMBL/GenBank/DDBJ databases">
        <authorList>
            <person name="Lee S.D."/>
        </authorList>
    </citation>
    <scope>NUCLEOTIDE SEQUENCE [LARGE SCALE GENOMIC DNA]</scope>
    <source>
        <strain evidence="1 2">N1-1</strain>
    </source>
</reference>
<protein>
    <submittedName>
        <fullName evidence="1">Hydrolase</fullName>
    </submittedName>
</protein>
<name>A0ABV6V636_9ACTN</name>
<dbReference type="InterPro" id="IPR052349">
    <property type="entry name" value="Metallo-hydrolase_Enzymes"/>
</dbReference>
<accession>A0ABV6V636</accession>
<dbReference type="SUPFAM" id="SSF51338">
    <property type="entry name" value="Composite domain of metallo-dependent hydrolases"/>
    <property type="match status" value="1"/>
</dbReference>
<gene>
    <name evidence="1" type="ORF">ACEZDG_07805</name>
</gene>
<dbReference type="SUPFAM" id="SSF51556">
    <property type="entry name" value="Metallo-dependent hydrolases"/>
    <property type="match status" value="1"/>
</dbReference>
<sequence length="464" mass="46068">MPADMPTGEQVVPSGPALLLSGARLLDGRTVDVRITGDRIEAVGAAGSLSAAERLDLTGYLLLPAPVEPHAHLDEAFSGTPAPGSTVPAVASGTAPTVVGTGMGAGSGSGVGTGIGTGVGAGAGAGAVVWGADREARVEDLQRRITEAALTGLGYGATVQRTHVRIGGAQGLVGMTAALQAARALHGLMELQVVPLPGLLTGLAGAEGRSMLREALGMGAHAVGGCPDRDADPDAHLDAVVALAEDCGLSVDLHTDAADPRRLARLTAVLGALRSRAVIGPCSALGLLAPEVAARCMAQLAAARVSVVTLPQCARCVGSCPVGLRGLDGRAGLPAPARLLRAAGVSVAAGSGALRDTANPVGRVDPLEAAFLLTASGELDENAAYETVSGAARHALGLAPMRVAAGFPADVLAVRGESLRGVLSGGHSRVVVHGGRVVSRTSAVREFAEISTPAVPRQGRSGAT</sequence>
<dbReference type="EMBL" id="JBHEZX010000003">
    <property type="protein sequence ID" value="MFC1409185.1"/>
    <property type="molecule type" value="Genomic_DNA"/>
</dbReference>
<dbReference type="InterPro" id="IPR032466">
    <property type="entry name" value="Metal_Hydrolase"/>
</dbReference>
<comment type="caution">
    <text evidence="1">The sequence shown here is derived from an EMBL/GenBank/DDBJ whole genome shotgun (WGS) entry which is preliminary data.</text>
</comment>
<evidence type="ECO:0000313" key="1">
    <source>
        <dbReference type="EMBL" id="MFC1409185.1"/>
    </source>
</evidence>
<dbReference type="Gene3D" id="3.20.20.140">
    <property type="entry name" value="Metal-dependent hydrolases"/>
    <property type="match status" value="1"/>
</dbReference>
<evidence type="ECO:0000313" key="2">
    <source>
        <dbReference type="Proteomes" id="UP001592582"/>
    </source>
</evidence>
<organism evidence="1 2">
    <name type="scientific">Streptacidiphilus alkalitolerans</name>
    <dbReference type="NCBI Taxonomy" id="3342712"/>
    <lineage>
        <taxon>Bacteria</taxon>
        <taxon>Bacillati</taxon>
        <taxon>Actinomycetota</taxon>
        <taxon>Actinomycetes</taxon>
        <taxon>Kitasatosporales</taxon>
        <taxon>Streptomycetaceae</taxon>
        <taxon>Streptacidiphilus</taxon>
    </lineage>
</organism>
<dbReference type="InterPro" id="IPR011059">
    <property type="entry name" value="Metal-dep_hydrolase_composite"/>
</dbReference>
<keyword evidence="1" id="KW-0378">Hydrolase</keyword>
<dbReference type="PANTHER" id="PTHR32027">
    <property type="entry name" value="CYTOSINE DEAMINASE"/>
    <property type="match status" value="1"/>
</dbReference>
<dbReference type="Proteomes" id="UP001592582">
    <property type="component" value="Unassembled WGS sequence"/>
</dbReference>
<dbReference type="GO" id="GO:0016787">
    <property type="term" value="F:hydrolase activity"/>
    <property type="evidence" value="ECO:0007669"/>
    <property type="project" value="UniProtKB-KW"/>
</dbReference>